<protein>
    <submittedName>
        <fullName evidence="1">Uncharacterized protein</fullName>
    </submittedName>
</protein>
<dbReference type="EMBL" id="CP151657">
    <property type="protein sequence ID" value="WZP15403.1"/>
    <property type="molecule type" value="Genomic_DNA"/>
</dbReference>
<evidence type="ECO:0000313" key="1">
    <source>
        <dbReference type="EMBL" id="WZP15403.1"/>
    </source>
</evidence>
<dbReference type="RefSeq" id="WP_152220460.1">
    <property type="nucleotide sequence ID" value="NZ_BAAAWL010000001.1"/>
</dbReference>
<organism evidence="1 2">
    <name type="scientific">Arthrobacter citreus</name>
    <dbReference type="NCBI Taxonomy" id="1670"/>
    <lineage>
        <taxon>Bacteria</taxon>
        <taxon>Bacillati</taxon>
        <taxon>Actinomycetota</taxon>
        <taxon>Actinomycetes</taxon>
        <taxon>Micrococcales</taxon>
        <taxon>Micrococcaceae</taxon>
        <taxon>Arthrobacter</taxon>
    </lineage>
</organism>
<accession>A0ABZ2ZT98</accession>
<reference evidence="1 2" key="1">
    <citation type="submission" date="2024-04" db="EMBL/GenBank/DDBJ databases">
        <title>Arthrobacter sp. from Plains bison fecal sample.</title>
        <authorList>
            <person name="Ruzzini A."/>
        </authorList>
    </citation>
    <scope>NUCLEOTIDE SEQUENCE [LARGE SCALE GENOMIC DNA]</scope>
    <source>
        <strain evidence="1 2">EINP1</strain>
    </source>
</reference>
<evidence type="ECO:0000313" key="2">
    <source>
        <dbReference type="Proteomes" id="UP001448858"/>
    </source>
</evidence>
<sequence length="136" mass="15112">MSTQARPEGAADPAPEPYVPWCTHCGTDEFLIIESVEPAVGEDAAEFLEISYTCSECDRFYGHPVRHSPVWARRMNKDSAVMEYLHCGEPMQPKDTTSVSIFEPVYTGPDNIVVPEVQLDTTVLRCRCGFQMGVPA</sequence>
<keyword evidence="2" id="KW-1185">Reference proteome</keyword>
<gene>
    <name evidence="1" type="ORF">AAE021_14745</name>
</gene>
<proteinExistence type="predicted"/>
<dbReference type="Proteomes" id="UP001448858">
    <property type="component" value="Chromosome"/>
</dbReference>
<name>A0ABZ2ZT98_9MICC</name>